<dbReference type="EC" id="7.1.1.2" evidence="4 18"/>
<accession>A0A6B9VXU8</accession>
<evidence type="ECO:0000256" key="7">
    <source>
        <dbReference type="ARBA" id="ARBA00022660"/>
    </source>
</evidence>
<dbReference type="InterPro" id="IPR001750">
    <property type="entry name" value="ND/Mrp_TM"/>
</dbReference>
<evidence type="ECO:0000256" key="15">
    <source>
        <dbReference type="ARBA" id="ARBA00023128"/>
    </source>
</evidence>
<protein>
    <recommendedName>
        <fullName evidence="5 18">NADH-ubiquinone oxidoreductase chain 2</fullName>
        <ecNumber evidence="4 18">7.1.1.2</ecNumber>
    </recommendedName>
</protein>
<comment type="catalytic activity">
    <reaction evidence="17 18">
        <text>a ubiquinone + NADH + 5 H(+)(in) = a ubiquinol + NAD(+) + 4 H(+)(out)</text>
        <dbReference type="Rhea" id="RHEA:29091"/>
        <dbReference type="Rhea" id="RHEA-COMP:9565"/>
        <dbReference type="Rhea" id="RHEA-COMP:9566"/>
        <dbReference type="ChEBI" id="CHEBI:15378"/>
        <dbReference type="ChEBI" id="CHEBI:16389"/>
        <dbReference type="ChEBI" id="CHEBI:17976"/>
        <dbReference type="ChEBI" id="CHEBI:57540"/>
        <dbReference type="ChEBI" id="CHEBI:57945"/>
        <dbReference type="EC" id="7.1.1.2"/>
    </reaction>
</comment>
<feature type="transmembrane region" description="Helical" evidence="18">
    <location>
        <begin position="30"/>
        <end position="50"/>
    </location>
</feature>
<feature type="transmembrane region" description="Helical" evidence="18">
    <location>
        <begin position="62"/>
        <end position="82"/>
    </location>
</feature>
<comment type="similarity">
    <text evidence="3 18">Belongs to the complex I subunit 2 family.</text>
</comment>
<dbReference type="GO" id="GO:0008137">
    <property type="term" value="F:NADH dehydrogenase (ubiquinone) activity"/>
    <property type="evidence" value="ECO:0007669"/>
    <property type="project" value="UniProtKB-EC"/>
</dbReference>
<keyword evidence="12 18" id="KW-1133">Transmembrane helix</keyword>
<dbReference type="GO" id="GO:0006120">
    <property type="term" value="P:mitochondrial electron transport, NADH to ubiquinone"/>
    <property type="evidence" value="ECO:0007669"/>
    <property type="project" value="InterPro"/>
</dbReference>
<evidence type="ECO:0000256" key="3">
    <source>
        <dbReference type="ARBA" id="ARBA00007012"/>
    </source>
</evidence>
<feature type="domain" description="NADH:quinone oxidoreductase/Mrp antiporter transmembrane" evidence="19">
    <location>
        <begin position="26"/>
        <end position="284"/>
    </location>
</feature>
<proteinExistence type="inferred from homology"/>
<dbReference type="InterPro" id="IPR003917">
    <property type="entry name" value="NADH_UbQ_OxRdtase_chain2"/>
</dbReference>
<feature type="transmembrane region" description="Helical" evidence="18">
    <location>
        <begin position="270"/>
        <end position="292"/>
    </location>
</feature>
<comment type="subcellular location">
    <subcellularLocation>
        <location evidence="2 18">Mitochondrion inner membrane</location>
        <topology evidence="2 18">Multi-pass membrane protein</topology>
    </subcellularLocation>
</comment>
<keyword evidence="6" id="KW-0813">Transport</keyword>
<evidence type="ECO:0000256" key="13">
    <source>
        <dbReference type="ARBA" id="ARBA00023027"/>
    </source>
</evidence>
<dbReference type="PRINTS" id="PR01436">
    <property type="entry name" value="NADHDHGNASE2"/>
</dbReference>
<geneLocation type="mitochondrion" evidence="20"/>
<dbReference type="AlphaFoldDB" id="A0A6B9VXU8"/>
<keyword evidence="16 18" id="KW-0472">Membrane</keyword>
<evidence type="ECO:0000313" key="20">
    <source>
        <dbReference type="EMBL" id="QHQ73082.1"/>
    </source>
</evidence>
<evidence type="ECO:0000256" key="14">
    <source>
        <dbReference type="ARBA" id="ARBA00023075"/>
    </source>
</evidence>
<reference evidence="20" key="1">
    <citation type="journal article" date="2019" name="Sci. Rep.">
        <title>Mitochondrial genome characterization of the family Trigonidiidae (Orthoptera) reveals novel structural features and nad1 transcript ends.</title>
        <authorList>
            <person name="Ma C."/>
            <person name="Wang Y."/>
            <person name="Zhang L."/>
            <person name="Li J."/>
        </authorList>
    </citation>
    <scope>NUCLEOTIDE SEQUENCE</scope>
</reference>
<sequence length="339" mass="39076">MLFKLLNYKILFLIMLIMGTLITISSNSWVAMWLGLELNLLSFIPIMIMNKNILTSEASLKYFLVQTMASSIFLISIIFSMINNESEFLNFLNFSEITFIVMNLKLGSAPLHYWFPSVMEGLSWMNCFILMTWQKIAPFSIISYLIPNFYIFSFFIITSIIIGAVGGLNHLSLRKIMAFSSINHLGWMILSIMMSNSLWLIYFSTYTIISLTILMICYSTFSDHFLQLVHSLKSSLQMKLMLMINLFSLGGLPPFLGFLPKWLVIQNSCYYNFLFLNFILVSFNLITLFYYIRISLSSLLFYTTLPKMNFTILTPSILISLLSSISMLGLLVYSLITFN</sequence>
<evidence type="ECO:0000256" key="17">
    <source>
        <dbReference type="ARBA" id="ARBA00049551"/>
    </source>
</evidence>
<feature type="transmembrane region" description="Helical" evidence="18">
    <location>
        <begin position="139"/>
        <end position="164"/>
    </location>
</feature>
<evidence type="ECO:0000256" key="11">
    <source>
        <dbReference type="ARBA" id="ARBA00022982"/>
    </source>
</evidence>
<evidence type="ECO:0000256" key="2">
    <source>
        <dbReference type="ARBA" id="ARBA00004448"/>
    </source>
</evidence>
<evidence type="ECO:0000256" key="12">
    <source>
        <dbReference type="ARBA" id="ARBA00022989"/>
    </source>
</evidence>
<evidence type="ECO:0000256" key="1">
    <source>
        <dbReference type="ARBA" id="ARBA00003257"/>
    </source>
</evidence>
<evidence type="ECO:0000256" key="4">
    <source>
        <dbReference type="ARBA" id="ARBA00012944"/>
    </source>
</evidence>
<gene>
    <name evidence="20" type="primary">nad2</name>
</gene>
<feature type="transmembrane region" description="Helical" evidence="18">
    <location>
        <begin position="7"/>
        <end position="24"/>
    </location>
</feature>
<feature type="transmembrane region" description="Helical" evidence="18">
    <location>
        <begin position="312"/>
        <end position="336"/>
    </location>
</feature>
<dbReference type="Pfam" id="PF00361">
    <property type="entry name" value="Proton_antipo_M"/>
    <property type="match status" value="1"/>
</dbReference>
<keyword evidence="8 18" id="KW-0812">Transmembrane</keyword>
<keyword evidence="10 18" id="KW-1278">Translocase</keyword>
<evidence type="ECO:0000256" key="10">
    <source>
        <dbReference type="ARBA" id="ARBA00022967"/>
    </source>
</evidence>
<evidence type="ECO:0000259" key="19">
    <source>
        <dbReference type="Pfam" id="PF00361"/>
    </source>
</evidence>
<keyword evidence="9 18" id="KW-0999">Mitochondrion inner membrane</keyword>
<evidence type="ECO:0000256" key="5">
    <source>
        <dbReference type="ARBA" id="ARBA00021008"/>
    </source>
</evidence>
<feature type="transmembrane region" description="Helical" evidence="18">
    <location>
        <begin position="200"/>
        <end position="221"/>
    </location>
</feature>
<keyword evidence="15 18" id="KW-0496">Mitochondrion</keyword>
<keyword evidence="7 18" id="KW-0679">Respiratory chain</keyword>
<evidence type="ECO:0000256" key="6">
    <source>
        <dbReference type="ARBA" id="ARBA00022448"/>
    </source>
</evidence>
<dbReference type="PANTHER" id="PTHR46552">
    <property type="entry name" value="NADH-UBIQUINONE OXIDOREDUCTASE CHAIN 2"/>
    <property type="match status" value="1"/>
</dbReference>
<dbReference type="PANTHER" id="PTHR46552:SF1">
    <property type="entry name" value="NADH-UBIQUINONE OXIDOREDUCTASE CHAIN 2"/>
    <property type="match status" value="1"/>
</dbReference>
<feature type="transmembrane region" description="Helical" evidence="18">
    <location>
        <begin position="242"/>
        <end position="264"/>
    </location>
</feature>
<feature type="transmembrane region" description="Helical" evidence="18">
    <location>
        <begin position="113"/>
        <end position="133"/>
    </location>
</feature>
<dbReference type="InterPro" id="IPR050175">
    <property type="entry name" value="Complex_I_Subunit_2"/>
</dbReference>
<dbReference type="EMBL" id="MK303550">
    <property type="protein sequence ID" value="QHQ73082.1"/>
    <property type="molecule type" value="Genomic_DNA"/>
</dbReference>
<comment type="function">
    <text evidence="18">Core subunit of the mitochondrial membrane respiratory chain NADH dehydrogenase (Complex I) which catalyzes electron transfer from NADH through the respiratory chain, using ubiquinone as an electron acceptor. Essential for the catalytic activity and assembly of complex I.</text>
</comment>
<dbReference type="GO" id="GO:0005743">
    <property type="term" value="C:mitochondrial inner membrane"/>
    <property type="evidence" value="ECO:0007669"/>
    <property type="project" value="UniProtKB-SubCell"/>
</dbReference>
<keyword evidence="11 18" id="KW-0249">Electron transport</keyword>
<evidence type="ECO:0000256" key="8">
    <source>
        <dbReference type="ARBA" id="ARBA00022692"/>
    </source>
</evidence>
<evidence type="ECO:0000256" key="9">
    <source>
        <dbReference type="ARBA" id="ARBA00022792"/>
    </source>
</evidence>
<name>A0A6B9VXU8_9ORTH</name>
<keyword evidence="13 18" id="KW-0520">NAD</keyword>
<comment type="function">
    <text evidence="1">Core subunit of the mitochondrial membrane respiratory chain NADH dehydrogenase (Complex I) that is believed to belong to the minimal assembly required for catalysis. Complex I functions in the transfer of electrons from NADH to the respiratory chain. The immediate electron acceptor for the enzyme is believed to be ubiquinone.</text>
</comment>
<evidence type="ECO:0000256" key="16">
    <source>
        <dbReference type="ARBA" id="ARBA00023136"/>
    </source>
</evidence>
<keyword evidence="14 18" id="KW-0830">Ubiquinone</keyword>
<evidence type="ECO:0000256" key="18">
    <source>
        <dbReference type="RuleBase" id="RU003403"/>
    </source>
</evidence>
<organism evidence="20">
    <name type="scientific">Dianemobius fascipes</name>
    <dbReference type="NCBI Taxonomy" id="1581339"/>
    <lineage>
        <taxon>Eukaryota</taxon>
        <taxon>Metazoa</taxon>
        <taxon>Ecdysozoa</taxon>
        <taxon>Arthropoda</taxon>
        <taxon>Hexapoda</taxon>
        <taxon>Insecta</taxon>
        <taxon>Pterygota</taxon>
        <taxon>Neoptera</taxon>
        <taxon>Polyneoptera</taxon>
        <taxon>Orthoptera</taxon>
        <taxon>Ensifera</taxon>
        <taxon>Gryllidea</taxon>
        <taxon>Grylloidea</taxon>
        <taxon>Trigonidiidae</taxon>
        <taxon>Nemobiinae</taxon>
        <taxon>Dianemobius</taxon>
    </lineage>
</organism>